<protein>
    <submittedName>
        <fullName evidence="2">Putative glycosyl transferase</fullName>
    </submittedName>
</protein>
<dbReference type="InterPro" id="IPR002654">
    <property type="entry name" value="Glyco_trans_25"/>
</dbReference>
<dbReference type="Pfam" id="PF01755">
    <property type="entry name" value="Glyco_transf_25"/>
    <property type="match status" value="1"/>
</dbReference>
<gene>
    <name evidence="2" type="ORF">MPLDJ20_310005</name>
</gene>
<dbReference type="SUPFAM" id="SSF53756">
    <property type="entry name" value="UDP-Glycosyltransferase/glycogen phosphorylase"/>
    <property type="match status" value="1"/>
</dbReference>
<feature type="domain" description="Glycosyl transferase family 25" evidence="1">
    <location>
        <begin position="524"/>
        <end position="706"/>
    </location>
</feature>
<proteinExistence type="predicted"/>
<keyword evidence="2" id="KW-0808">Transferase</keyword>
<accession>A0A090FH24</accession>
<dbReference type="Pfam" id="PF13692">
    <property type="entry name" value="Glyco_trans_1_4"/>
    <property type="match status" value="1"/>
</dbReference>
<dbReference type="Proteomes" id="UP000046373">
    <property type="component" value="Unassembled WGS sequence"/>
</dbReference>
<evidence type="ECO:0000313" key="3">
    <source>
        <dbReference type="Proteomes" id="UP000046373"/>
    </source>
</evidence>
<evidence type="ECO:0000313" key="2">
    <source>
        <dbReference type="EMBL" id="CDX40913.1"/>
    </source>
</evidence>
<evidence type="ECO:0000259" key="1">
    <source>
        <dbReference type="Pfam" id="PF01755"/>
    </source>
</evidence>
<dbReference type="Gene3D" id="3.40.50.2000">
    <property type="entry name" value="Glycogen Phosphorylase B"/>
    <property type="match status" value="1"/>
</dbReference>
<dbReference type="GO" id="GO:0016740">
    <property type="term" value="F:transferase activity"/>
    <property type="evidence" value="ECO:0007669"/>
    <property type="project" value="UniProtKB-KW"/>
</dbReference>
<dbReference type="CDD" id="cd06532">
    <property type="entry name" value="Glyco_transf_25"/>
    <property type="match status" value="1"/>
</dbReference>
<sequence>MTRQSEASPARLFTAFGTVLFVDGSSGELRHGPVESSPANAFFEPEKSLPGSYALGRLIYLANGSREPIDCFYDVCLTASQQQGRDSSGAASMLESIPLERGLFALRAGGHFLSAIPDGRIMHRADVCSTWELFIASENWCTDSPGVTLNGAWRHDQVAFNKRNIASHIVHPLIRMRSARQPNAKKILFYGYPKWSHGRVYYDLSKHLHERGYLVDILDWQQNHSDYAQELVPYYDFIVSALDGISTLADAYKVPFDKIIAISHHEFDMRMLIERKGMDIFDKFANYGVVSESLYSASAMLGIVRSPMVVPLGVDTLSFFSALPERLTTVGYSSSLSVTTYGLEWKRGKLAEAAARDAGLAFKVAGSTANQLSFHDMPDFYRSVDAVVSSSVNESGPLSVLEGAAAGRLVISTPVGHFPLKAYSGGGLLAPIEPKKFVAFTSSALRYYKDNPAAFSDACRSIRDSSFKFDWIYFVEDWINLIENPELTNCNSCKDGYLEQRANSEFSIPFNKDRYTSSINISREIHLVNLDRSVDRLSLFRRNNPHVSKDIVRFAAIDGVSLDRAQLLKDGTITEDCSYKPGSLGCALSHINLWKLAVAKNKAVTIFEDDIYVSLDFSKEFSTLTSIAGQSWDLIKWGFIFDPLFVWLDFGFSKAKLEFYERRANQDPTVFQKKSSGRSLVRIAHSFGLQAYTVTPRGAQILIDKCLPLRKRTIPFPGTGITIDDTGIDCVMCAAYGSMRAFVCMPPLVIPDPKQVSDRVAADDFPINY</sequence>
<name>A0A090FH24_MESPL</name>
<reference evidence="2 3" key="1">
    <citation type="submission" date="2014-08" db="EMBL/GenBank/DDBJ databases">
        <authorList>
            <person name="Moulin Lionel"/>
        </authorList>
    </citation>
    <scope>NUCLEOTIDE SEQUENCE [LARGE SCALE GENOMIC DNA]</scope>
</reference>
<organism evidence="2 3">
    <name type="scientific">Mesorhizobium plurifarium</name>
    <dbReference type="NCBI Taxonomy" id="69974"/>
    <lineage>
        <taxon>Bacteria</taxon>
        <taxon>Pseudomonadati</taxon>
        <taxon>Pseudomonadota</taxon>
        <taxon>Alphaproteobacteria</taxon>
        <taxon>Hyphomicrobiales</taxon>
        <taxon>Phyllobacteriaceae</taxon>
        <taxon>Mesorhizobium</taxon>
    </lineage>
</organism>
<dbReference type="AlphaFoldDB" id="A0A090FH24"/>
<dbReference type="EMBL" id="CCNB01000025">
    <property type="protein sequence ID" value="CDX40913.1"/>
    <property type="molecule type" value="Genomic_DNA"/>
</dbReference>